<sequence length="299" mass="33438">MPDSPFHFIDHTKGSASLIPAGRSFENKLRKYFQYQIDTSAHYASIFHKLGLNSTHDPFEVLDELPPTTKEIYRETLQLEALTRLNESTFVTDFSSGSTADSVLRLCAPADDLAEQSVTEAAFSATGMGPEDHFVCMDIGATEIYDFYFRAARNLGVGRTSFLHLTQNYAQSCLPLKPLQPTVLLTVPSLLIRTWTAIKNYWNGEHCPIRTVIHMGEPMDADFRKKVEDHWNCKVRSFYGTTETGGIGMSCEDNSGIHFDPNVFVPTLEEASRVNEGEFEGEVLFILMAFLVTAQVSAT</sequence>
<feature type="non-terminal residue" evidence="1">
    <location>
        <position position="299"/>
    </location>
</feature>
<evidence type="ECO:0008006" key="2">
    <source>
        <dbReference type="Google" id="ProtNLM"/>
    </source>
</evidence>
<accession>A0A382N3Y6</accession>
<reference evidence="1" key="1">
    <citation type="submission" date="2018-05" db="EMBL/GenBank/DDBJ databases">
        <authorList>
            <person name="Lanie J.A."/>
            <person name="Ng W.-L."/>
            <person name="Kazmierczak K.M."/>
            <person name="Andrzejewski T.M."/>
            <person name="Davidsen T.M."/>
            <person name="Wayne K.J."/>
            <person name="Tettelin H."/>
            <person name="Glass J.I."/>
            <person name="Rusch D."/>
            <person name="Podicherti R."/>
            <person name="Tsui H.-C.T."/>
            <person name="Winkler M.E."/>
        </authorList>
    </citation>
    <scope>NUCLEOTIDE SEQUENCE</scope>
</reference>
<protein>
    <recommendedName>
        <fullName evidence="2">AMP-dependent synthetase/ligase domain-containing protein</fullName>
    </recommendedName>
</protein>
<dbReference type="EMBL" id="UINC01097613">
    <property type="protein sequence ID" value="SVC55470.1"/>
    <property type="molecule type" value="Genomic_DNA"/>
</dbReference>
<name>A0A382N3Y6_9ZZZZ</name>
<dbReference type="Gene3D" id="3.40.50.12780">
    <property type="entry name" value="N-terminal domain of ligase-like"/>
    <property type="match status" value="1"/>
</dbReference>
<dbReference type="AlphaFoldDB" id="A0A382N3Y6"/>
<organism evidence="1">
    <name type="scientific">marine metagenome</name>
    <dbReference type="NCBI Taxonomy" id="408172"/>
    <lineage>
        <taxon>unclassified sequences</taxon>
        <taxon>metagenomes</taxon>
        <taxon>ecological metagenomes</taxon>
    </lineage>
</organism>
<dbReference type="PANTHER" id="PTHR43845:SF1">
    <property type="entry name" value="BLR5969 PROTEIN"/>
    <property type="match status" value="1"/>
</dbReference>
<gene>
    <name evidence="1" type="ORF">METZ01_LOCUS308324</name>
</gene>
<dbReference type="SUPFAM" id="SSF56801">
    <property type="entry name" value="Acetyl-CoA synthetase-like"/>
    <property type="match status" value="1"/>
</dbReference>
<evidence type="ECO:0000313" key="1">
    <source>
        <dbReference type="EMBL" id="SVC55470.1"/>
    </source>
</evidence>
<proteinExistence type="predicted"/>
<dbReference type="InterPro" id="IPR042099">
    <property type="entry name" value="ANL_N_sf"/>
</dbReference>
<dbReference type="PANTHER" id="PTHR43845">
    <property type="entry name" value="BLR5969 PROTEIN"/>
    <property type="match status" value="1"/>
</dbReference>